<evidence type="ECO:0000256" key="1">
    <source>
        <dbReference type="SAM" id="SignalP"/>
    </source>
</evidence>
<name>A0A812LHK3_9DINO</name>
<proteinExistence type="predicted"/>
<feature type="chain" id="PRO_5032796602" evidence="1">
    <location>
        <begin position="27"/>
        <end position="143"/>
    </location>
</feature>
<evidence type="ECO:0000313" key="2">
    <source>
        <dbReference type="EMBL" id="CAE7241175.1"/>
    </source>
</evidence>
<feature type="signal peptide" evidence="1">
    <location>
        <begin position="1"/>
        <end position="26"/>
    </location>
</feature>
<gene>
    <name evidence="2" type="ORF">SNAT2548_LOCUS10871</name>
</gene>
<reference evidence="2" key="1">
    <citation type="submission" date="2021-02" db="EMBL/GenBank/DDBJ databases">
        <authorList>
            <person name="Dougan E. K."/>
            <person name="Rhodes N."/>
            <person name="Thang M."/>
            <person name="Chan C."/>
        </authorList>
    </citation>
    <scope>NUCLEOTIDE SEQUENCE</scope>
</reference>
<comment type="caution">
    <text evidence="2">The sequence shown here is derived from an EMBL/GenBank/DDBJ whole genome shotgun (WGS) entry which is preliminary data.</text>
</comment>
<dbReference type="Proteomes" id="UP000604046">
    <property type="component" value="Unassembled WGS sequence"/>
</dbReference>
<keyword evidence="3" id="KW-1185">Reference proteome</keyword>
<evidence type="ECO:0000313" key="3">
    <source>
        <dbReference type="Proteomes" id="UP000604046"/>
    </source>
</evidence>
<dbReference type="AlphaFoldDB" id="A0A812LHK3"/>
<keyword evidence="1" id="KW-0732">Signal</keyword>
<accession>A0A812LHK3</accession>
<sequence length="143" mass="15476">MAKALGPATPAVVVAFLSFLWALAHAQCPDDTCLLQSVKKQTPGWNEAQGGTSCYWTCHSVGLTCDRTKMTTINSSQAIYDVVSEHFGEHCKAGFEKADQLGILYAGGGDRNRCAYFDSESDYFDCEDPISGATNSYSVCYCS</sequence>
<protein>
    <submittedName>
        <fullName evidence="2">Uncharacterized protein</fullName>
    </submittedName>
</protein>
<organism evidence="2 3">
    <name type="scientific">Symbiodinium natans</name>
    <dbReference type="NCBI Taxonomy" id="878477"/>
    <lineage>
        <taxon>Eukaryota</taxon>
        <taxon>Sar</taxon>
        <taxon>Alveolata</taxon>
        <taxon>Dinophyceae</taxon>
        <taxon>Suessiales</taxon>
        <taxon>Symbiodiniaceae</taxon>
        <taxon>Symbiodinium</taxon>
    </lineage>
</organism>
<dbReference type="EMBL" id="CAJNDS010000929">
    <property type="protein sequence ID" value="CAE7241175.1"/>
    <property type="molecule type" value="Genomic_DNA"/>
</dbReference>